<dbReference type="GO" id="GO:0005886">
    <property type="term" value="C:plasma membrane"/>
    <property type="evidence" value="ECO:0007669"/>
    <property type="project" value="UniProtKB-SubCell"/>
</dbReference>
<dbReference type="GO" id="GO:0140359">
    <property type="term" value="F:ABC-type transporter activity"/>
    <property type="evidence" value="ECO:0007669"/>
    <property type="project" value="InterPro"/>
</dbReference>
<dbReference type="OrthoDB" id="9794365at2"/>
<dbReference type="STRING" id="1246.BCR17_07850"/>
<evidence type="ECO:0000313" key="11">
    <source>
        <dbReference type="EMBL" id="QEA44531.1"/>
    </source>
</evidence>
<dbReference type="PANTHER" id="PTHR30413">
    <property type="entry name" value="INNER MEMBRANE TRANSPORT PERMEASE"/>
    <property type="match status" value="1"/>
</dbReference>
<keyword evidence="5 8" id="KW-0812">Transmembrane</keyword>
<name>A0A0Q0YIC0_LEULA</name>
<dbReference type="eggNOG" id="COG1682">
    <property type="taxonomic scope" value="Bacteria"/>
</dbReference>
<evidence type="ECO:0000313" key="10">
    <source>
        <dbReference type="EMBL" id="MWN21183.1"/>
    </source>
</evidence>
<evidence type="ECO:0000256" key="2">
    <source>
        <dbReference type="ARBA" id="ARBA00007783"/>
    </source>
</evidence>
<dbReference type="EMBL" id="CP042387">
    <property type="protein sequence ID" value="QEA44531.1"/>
    <property type="molecule type" value="Genomic_DNA"/>
</dbReference>
<evidence type="ECO:0000256" key="4">
    <source>
        <dbReference type="ARBA" id="ARBA00022475"/>
    </source>
</evidence>
<evidence type="ECO:0000313" key="13">
    <source>
        <dbReference type="Proteomes" id="UP000478636"/>
    </source>
</evidence>
<organism evidence="10 13">
    <name type="scientific">Leuconostoc lactis</name>
    <dbReference type="NCBI Taxonomy" id="1246"/>
    <lineage>
        <taxon>Bacteria</taxon>
        <taxon>Bacillati</taxon>
        <taxon>Bacillota</taxon>
        <taxon>Bacilli</taxon>
        <taxon>Lactobacillales</taxon>
        <taxon>Lactobacillaceae</taxon>
        <taxon>Leuconostoc</taxon>
    </lineage>
</organism>
<dbReference type="EMBL" id="WSZI01000013">
    <property type="protein sequence ID" value="MWN21183.1"/>
    <property type="molecule type" value="Genomic_DNA"/>
</dbReference>
<accession>A0A0Q0YIC0</accession>
<comment type="subcellular location">
    <subcellularLocation>
        <location evidence="1">Cell membrane</location>
        <topology evidence="1">Multi-pass membrane protein</topology>
    </subcellularLocation>
</comment>
<evidence type="ECO:0000313" key="12">
    <source>
        <dbReference type="Proteomes" id="UP000321298"/>
    </source>
</evidence>
<feature type="transmembrane region" description="Helical" evidence="8">
    <location>
        <begin position="69"/>
        <end position="88"/>
    </location>
</feature>
<dbReference type="AlphaFoldDB" id="A0A0Q0YIC0"/>
<evidence type="ECO:0000256" key="5">
    <source>
        <dbReference type="ARBA" id="ARBA00022692"/>
    </source>
</evidence>
<gene>
    <name evidence="11" type="ORF">FGL83_07500</name>
    <name evidence="10" type="ORF">GQS40_05800</name>
</gene>
<proteinExistence type="inferred from homology"/>
<dbReference type="GeneID" id="66532043"/>
<reference evidence="10 13" key="2">
    <citation type="submission" date="2019-12" db="EMBL/GenBank/DDBJ databases">
        <title>Complete genome sequence of Leuconostoc lactis strain AVN1 provides insights into metabolic potential.</title>
        <authorList>
            <person name="Besrour N."/>
            <person name="Najjari A."/>
            <person name="Fhoula I."/>
            <person name="Jaballah S."/>
            <person name="Klibi N."/>
            <person name="Ouzari H.I."/>
        </authorList>
    </citation>
    <scope>NUCLEOTIDE SEQUENCE [LARGE SCALE GENOMIC DNA]</scope>
    <source>
        <strain evidence="10 13">AVN1</strain>
    </source>
</reference>
<sequence>MFVIIESIFQLIAEQISHLGMTIKLAIYDTKANNAHKYLGSLWEVLDPLFQVMTYAVIFGGGFRTTAPVAGMPYFVWMSVGFSAWYLVNQGFSDTIRSIQTQIFMVRNVKFPASVLPTIRIIQVFPAVLSISAVAGISMFLTGNFHPNLYWLQFIYYFIAAMIMLFFLGIFSATINILIPDYDLAIRQVLRLLFFVSGVLFPPAPGNFFNNVIYWISRVNPFYYIVNGWRETFLTNQWFWDSPYLMAMFWLEIALFAVIGTHLYLKFKDQFIDFI</sequence>
<keyword evidence="12" id="KW-1185">Reference proteome</keyword>
<feature type="transmembrane region" description="Helical" evidence="8">
    <location>
        <begin position="154"/>
        <end position="180"/>
    </location>
</feature>
<dbReference type="KEGG" id="llf:BCR17_07850"/>
<dbReference type="RefSeq" id="WP_010006440.1">
    <property type="nucleotide sequence ID" value="NZ_CALTUT010000014.1"/>
</dbReference>
<protein>
    <submittedName>
        <fullName evidence="10 11">ABC transporter permease</fullName>
    </submittedName>
</protein>
<evidence type="ECO:0000256" key="8">
    <source>
        <dbReference type="SAM" id="Phobius"/>
    </source>
</evidence>
<keyword evidence="6 8" id="KW-1133">Transmembrane helix</keyword>
<reference evidence="11 12" key="1">
    <citation type="submission" date="2019-06" db="EMBL/GenBank/DDBJ databases">
        <title>Genome analyses of bacteria isolated from kimchi.</title>
        <authorList>
            <person name="Lee S."/>
            <person name="Ahn S."/>
            <person name="Roh S."/>
        </authorList>
    </citation>
    <scope>NUCLEOTIDE SEQUENCE [LARGE SCALE GENOMIC DNA]</scope>
    <source>
        <strain evidence="11 12">CBA3625</strain>
    </source>
</reference>
<dbReference type="PANTHER" id="PTHR30413:SF10">
    <property type="entry name" value="CAPSULE POLYSACCHARIDE EXPORT INNER-MEMBRANE PROTEIN CTRC"/>
    <property type="match status" value="1"/>
</dbReference>
<dbReference type="Pfam" id="PF01061">
    <property type="entry name" value="ABC2_membrane"/>
    <property type="match status" value="1"/>
</dbReference>
<evidence type="ECO:0000256" key="1">
    <source>
        <dbReference type="ARBA" id="ARBA00004651"/>
    </source>
</evidence>
<evidence type="ECO:0000256" key="3">
    <source>
        <dbReference type="ARBA" id="ARBA00022448"/>
    </source>
</evidence>
<feature type="domain" description="ABC-2 type transporter transmembrane" evidence="9">
    <location>
        <begin position="39"/>
        <end position="233"/>
    </location>
</feature>
<dbReference type="Proteomes" id="UP000478636">
    <property type="component" value="Unassembled WGS sequence"/>
</dbReference>
<evidence type="ECO:0000256" key="7">
    <source>
        <dbReference type="ARBA" id="ARBA00023136"/>
    </source>
</evidence>
<feature type="transmembrane region" description="Helical" evidence="8">
    <location>
        <begin position="192"/>
        <end position="216"/>
    </location>
</feature>
<keyword evidence="4" id="KW-1003">Cell membrane</keyword>
<evidence type="ECO:0000259" key="9">
    <source>
        <dbReference type="Pfam" id="PF01061"/>
    </source>
</evidence>
<feature type="transmembrane region" description="Helical" evidence="8">
    <location>
        <begin position="244"/>
        <end position="265"/>
    </location>
</feature>
<evidence type="ECO:0000256" key="6">
    <source>
        <dbReference type="ARBA" id="ARBA00022989"/>
    </source>
</evidence>
<dbReference type="InterPro" id="IPR013525">
    <property type="entry name" value="ABC2_TM"/>
</dbReference>
<dbReference type="Proteomes" id="UP000321298">
    <property type="component" value="Chromosome"/>
</dbReference>
<comment type="similarity">
    <text evidence="2">Belongs to the ABC-2 integral membrane protein family.</text>
</comment>
<keyword evidence="7 8" id="KW-0472">Membrane</keyword>
<dbReference type="GO" id="GO:0015920">
    <property type="term" value="P:lipopolysaccharide transport"/>
    <property type="evidence" value="ECO:0007669"/>
    <property type="project" value="TreeGrafter"/>
</dbReference>
<feature type="transmembrane region" description="Helical" evidence="8">
    <location>
        <begin position="121"/>
        <end position="142"/>
    </location>
</feature>
<keyword evidence="3" id="KW-0813">Transport</keyword>